<dbReference type="Pfam" id="PF03446">
    <property type="entry name" value="NAD_binding_2"/>
    <property type="match status" value="1"/>
</dbReference>
<dbReference type="InterPro" id="IPR006398">
    <property type="entry name" value="Tartro_sem_red"/>
</dbReference>
<keyword evidence="2" id="KW-0520">NAD</keyword>
<sequence>MAKIGFIGTGIMGHPMALNLQKAGHSLFLSAHHDAAPADLIAAGAVALANPKEVAQEAEFIIVMVPDTPQVDDVLFRADGVAAGVGKGKIVIDMSSISPTATKAFAAKINEKGAQYLDAPVSGGEVGAKAATLSIMVGGDADAFERALPLFQAMGKNITLVGGNGDGQTAKVANQIIVALNIQAVAEALLFASKNGADPAKVREALMGGFASSKILEVHGERMIKGTFDPGFRISLHQKDLNLALQGAKELNINLPNTANTQQVFSTCAAIGGSNWDHSALIKGLEHMANFSIRDKNQVSA</sequence>
<dbReference type="EC" id="1.1.1.60" evidence="6"/>
<dbReference type="GO" id="GO:0046487">
    <property type="term" value="P:glyoxylate metabolic process"/>
    <property type="evidence" value="ECO:0007669"/>
    <property type="project" value="InterPro"/>
</dbReference>
<dbReference type="InterPro" id="IPR015815">
    <property type="entry name" value="HIBADH-related"/>
</dbReference>
<dbReference type="InterPro" id="IPR036291">
    <property type="entry name" value="NAD(P)-bd_dom_sf"/>
</dbReference>
<dbReference type="PANTHER" id="PTHR43060">
    <property type="entry name" value="3-HYDROXYISOBUTYRATE DEHYDROGENASE-LIKE 1, MITOCHONDRIAL-RELATED"/>
    <property type="match status" value="1"/>
</dbReference>
<evidence type="ECO:0000313" key="7">
    <source>
        <dbReference type="Proteomes" id="UP000326557"/>
    </source>
</evidence>
<dbReference type="NCBIfam" id="TIGR01505">
    <property type="entry name" value="tartro_sem_red"/>
    <property type="match status" value="1"/>
</dbReference>
<evidence type="ECO:0000256" key="3">
    <source>
        <dbReference type="PIRSR" id="PIRSR000103-1"/>
    </source>
</evidence>
<evidence type="ECO:0000256" key="1">
    <source>
        <dbReference type="ARBA" id="ARBA00023002"/>
    </source>
</evidence>
<dbReference type="InterPro" id="IPR006115">
    <property type="entry name" value="6PGDH_NADP-bd"/>
</dbReference>
<dbReference type="Pfam" id="PF14833">
    <property type="entry name" value="NAD_binding_11"/>
    <property type="match status" value="1"/>
</dbReference>
<gene>
    <name evidence="6" type="primary">glxR</name>
    <name evidence="6" type="ORF">PS704_01749</name>
</gene>
<reference evidence="6 7" key="1">
    <citation type="submission" date="2019-09" db="EMBL/GenBank/DDBJ databases">
        <authorList>
            <person name="Chandra G."/>
            <person name="Truman W A."/>
        </authorList>
    </citation>
    <scope>NUCLEOTIDE SEQUENCE [LARGE SCALE GENOMIC DNA]</scope>
    <source>
        <strain evidence="6">PS704</strain>
    </source>
</reference>
<dbReference type="InterPro" id="IPR008927">
    <property type="entry name" value="6-PGluconate_DH-like_C_sf"/>
</dbReference>
<organism evidence="6 7">
    <name type="scientific">Pseudomonas fluorescens</name>
    <dbReference type="NCBI Taxonomy" id="294"/>
    <lineage>
        <taxon>Bacteria</taxon>
        <taxon>Pseudomonadati</taxon>
        <taxon>Pseudomonadota</taxon>
        <taxon>Gammaproteobacteria</taxon>
        <taxon>Pseudomonadales</taxon>
        <taxon>Pseudomonadaceae</taxon>
        <taxon>Pseudomonas</taxon>
    </lineage>
</organism>
<feature type="active site" evidence="3">
    <location>
        <position position="171"/>
    </location>
</feature>
<evidence type="ECO:0000256" key="2">
    <source>
        <dbReference type="ARBA" id="ARBA00023027"/>
    </source>
</evidence>
<accession>A0A5E7BC25</accession>
<dbReference type="GO" id="GO:0008679">
    <property type="term" value="F:2-hydroxy-3-oxopropionate reductase activity"/>
    <property type="evidence" value="ECO:0007669"/>
    <property type="project" value="UniProtKB-EC"/>
</dbReference>
<dbReference type="SUPFAM" id="SSF51735">
    <property type="entry name" value="NAD(P)-binding Rossmann-fold domains"/>
    <property type="match status" value="1"/>
</dbReference>
<dbReference type="PANTHER" id="PTHR43060:SF15">
    <property type="entry name" value="3-HYDROXYISOBUTYRATE DEHYDROGENASE-LIKE 1, MITOCHONDRIAL-RELATED"/>
    <property type="match status" value="1"/>
</dbReference>
<dbReference type="GO" id="GO:0051287">
    <property type="term" value="F:NAD binding"/>
    <property type="evidence" value="ECO:0007669"/>
    <property type="project" value="InterPro"/>
</dbReference>
<evidence type="ECO:0000259" key="5">
    <source>
        <dbReference type="Pfam" id="PF14833"/>
    </source>
</evidence>
<feature type="domain" description="6-phosphogluconate dehydrogenase NADP-binding" evidence="4">
    <location>
        <begin position="3"/>
        <end position="162"/>
    </location>
</feature>
<dbReference type="AlphaFoldDB" id="A0A5E7BC25"/>
<dbReference type="OrthoDB" id="9786703at2"/>
<dbReference type="EMBL" id="CABVHP010000004">
    <property type="protein sequence ID" value="VVN89286.1"/>
    <property type="molecule type" value="Genomic_DNA"/>
</dbReference>
<evidence type="ECO:0000259" key="4">
    <source>
        <dbReference type="Pfam" id="PF03446"/>
    </source>
</evidence>
<dbReference type="SUPFAM" id="SSF48179">
    <property type="entry name" value="6-phosphogluconate dehydrogenase C-terminal domain-like"/>
    <property type="match status" value="1"/>
</dbReference>
<dbReference type="GO" id="GO:0050661">
    <property type="term" value="F:NADP binding"/>
    <property type="evidence" value="ECO:0007669"/>
    <property type="project" value="InterPro"/>
</dbReference>
<dbReference type="RefSeq" id="WP_150637749.1">
    <property type="nucleotide sequence ID" value="NZ_CABVHP010000004.1"/>
</dbReference>
<evidence type="ECO:0000313" key="6">
    <source>
        <dbReference type="EMBL" id="VVN89286.1"/>
    </source>
</evidence>
<dbReference type="InterPro" id="IPR013328">
    <property type="entry name" value="6PGD_dom2"/>
</dbReference>
<keyword evidence="1 6" id="KW-0560">Oxidoreductase</keyword>
<dbReference type="InterPro" id="IPR029154">
    <property type="entry name" value="HIBADH-like_NADP-bd"/>
</dbReference>
<dbReference type="PIRSF" id="PIRSF000103">
    <property type="entry name" value="HIBADH"/>
    <property type="match status" value="1"/>
</dbReference>
<name>A0A5E7BC25_PSEFL</name>
<feature type="domain" description="3-hydroxyisobutyrate dehydrogenase-like NAD-binding" evidence="5">
    <location>
        <begin position="165"/>
        <end position="283"/>
    </location>
</feature>
<dbReference type="Proteomes" id="UP000326557">
    <property type="component" value="Unassembled WGS sequence"/>
</dbReference>
<proteinExistence type="predicted"/>
<protein>
    <submittedName>
        <fullName evidence="6">2-hydroxy-3-oxopropionate reductase</fullName>
        <ecNumber evidence="6">1.1.1.60</ecNumber>
    </submittedName>
</protein>
<dbReference type="Gene3D" id="3.40.50.720">
    <property type="entry name" value="NAD(P)-binding Rossmann-like Domain"/>
    <property type="match status" value="1"/>
</dbReference>
<dbReference type="Gene3D" id="1.10.1040.10">
    <property type="entry name" value="N-(1-d-carboxylethyl)-l-norvaline Dehydrogenase, domain 2"/>
    <property type="match status" value="1"/>
</dbReference>